<dbReference type="EMBL" id="FNGS01000008">
    <property type="protein sequence ID" value="SDM66208.1"/>
    <property type="molecule type" value="Genomic_DNA"/>
</dbReference>
<dbReference type="SUPFAM" id="SSF53756">
    <property type="entry name" value="UDP-Glycosyltransferase/glycogen phosphorylase"/>
    <property type="match status" value="1"/>
</dbReference>
<name>A0A1G9V263_9BACT</name>
<dbReference type="InterPro" id="IPR028098">
    <property type="entry name" value="Glyco_trans_4-like_N"/>
</dbReference>
<feature type="domain" description="Glycosyltransferase subfamily 4-like N-terminal" evidence="3">
    <location>
        <begin position="64"/>
        <end position="164"/>
    </location>
</feature>
<protein>
    <submittedName>
        <fullName evidence="4">Glycosyltransferase involved in cell wall bisynthesis</fullName>
    </submittedName>
</protein>
<dbReference type="Proteomes" id="UP000198901">
    <property type="component" value="Unassembled WGS sequence"/>
</dbReference>
<proteinExistence type="predicted"/>
<reference evidence="4 5" key="1">
    <citation type="submission" date="2016-10" db="EMBL/GenBank/DDBJ databases">
        <authorList>
            <person name="de Groot N.N."/>
        </authorList>
    </citation>
    <scope>NUCLEOTIDE SEQUENCE [LARGE SCALE GENOMIC DNA]</scope>
    <source>
        <strain evidence="4 5">DSM 21668</strain>
    </source>
</reference>
<dbReference type="PANTHER" id="PTHR46401:SF2">
    <property type="entry name" value="GLYCOSYLTRANSFERASE WBBK-RELATED"/>
    <property type="match status" value="1"/>
</dbReference>
<accession>A0A1G9V263</accession>
<evidence type="ECO:0000313" key="4">
    <source>
        <dbReference type="EMBL" id="SDM66208.1"/>
    </source>
</evidence>
<organism evidence="4 5">
    <name type="scientific">Siphonobacter aquaeclarae</name>
    <dbReference type="NCBI Taxonomy" id="563176"/>
    <lineage>
        <taxon>Bacteria</taxon>
        <taxon>Pseudomonadati</taxon>
        <taxon>Bacteroidota</taxon>
        <taxon>Cytophagia</taxon>
        <taxon>Cytophagales</taxon>
        <taxon>Cytophagaceae</taxon>
        <taxon>Siphonobacter</taxon>
    </lineage>
</organism>
<dbReference type="Pfam" id="PF13439">
    <property type="entry name" value="Glyco_transf_4"/>
    <property type="match status" value="1"/>
</dbReference>
<feature type="domain" description="Glycosyl transferase family 1" evidence="2">
    <location>
        <begin position="168"/>
        <end position="301"/>
    </location>
</feature>
<keyword evidence="1 4" id="KW-0808">Transferase</keyword>
<dbReference type="InterPro" id="IPR001296">
    <property type="entry name" value="Glyco_trans_1"/>
</dbReference>
<evidence type="ECO:0000259" key="3">
    <source>
        <dbReference type="Pfam" id="PF13439"/>
    </source>
</evidence>
<evidence type="ECO:0000256" key="1">
    <source>
        <dbReference type="ARBA" id="ARBA00022679"/>
    </source>
</evidence>
<dbReference type="GO" id="GO:0016757">
    <property type="term" value="F:glycosyltransferase activity"/>
    <property type="evidence" value="ECO:0007669"/>
    <property type="project" value="InterPro"/>
</dbReference>
<dbReference type="RefSeq" id="WP_093207028.1">
    <property type="nucleotide sequence ID" value="NZ_FNGS01000008.1"/>
</dbReference>
<dbReference type="PANTHER" id="PTHR46401">
    <property type="entry name" value="GLYCOSYLTRANSFERASE WBBK-RELATED"/>
    <property type="match status" value="1"/>
</dbReference>
<gene>
    <name evidence="4" type="ORF">SAMN04488090_3937</name>
</gene>
<sequence>MNNQNTRILLDCERMKYPHTGLYHFCLQLGKALQKKKRASEIVEYFVPRGLTGVFGDAETRRQNILHKFRLSIPVDIWHSTYQNTHYFPFQSRAKKILTVHDLNFLHEFTSERKKKKYLDSLQKKIDYSDAIVTISNYVRKEMMDYLDLSGRRVDVVYNGCNIQESIIPRKPRFGVDRPFLLSIGTVVPKKNFHVLPAALVNNDYDLLIVGVADNEAYRNKIWEEAKRLGVKDRTRIIGPVTEEEKYWLLQHCELFCFPSLAEGFGLPVIEAMHFGKNVLLSTATSLPEIGGPHAHYFRGFETDEVSDMASLTLEKIQTKDNSREIKSWSEQFSWGKTAEDYLDLYRLLITSRTS</sequence>
<evidence type="ECO:0000313" key="5">
    <source>
        <dbReference type="Proteomes" id="UP000198901"/>
    </source>
</evidence>
<dbReference type="Gene3D" id="3.40.50.2000">
    <property type="entry name" value="Glycogen Phosphorylase B"/>
    <property type="match status" value="2"/>
</dbReference>
<dbReference type="CDD" id="cd03809">
    <property type="entry name" value="GT4_MtfB-like"/>
    <property type="match status" value="1"/>
</dbReference>
<dbReference type="AlphaFoldDB" id="A0A1G9V263"/>
<dbReference type="Pfam" id="PF00534">
    <property type="entry name" value="Glycos_transf_1"/>
    <property type="match status" value="1"/>
</dbReference>
<keyword evidence="5" id="KW-1185">Reference proteome</keyword>
<evidence type="ECO:0000259" key="2">
    <source>
        <dbReference type="Pfam" id="PF00534"/>
    </source>
</evidence>
<dbReference type="STRING" id="563176.SAMN04488090_3937"/>
<dbReference type="OrthoDB" id="9801609at2"/>